<comment type="caution">
    <text evidence="4">The sequence shown here is derived from an EMBL/GenBank/DDBJ whole genome shotgun (WGS) entry which is preliminary data.</text>
</comment>
<feature type="domain" description="Glutamate/phenylalanine/leucine/valine/L-tryptophan dehydrogenase C-terminal" evidence="3">
    <location>
        <begin position="586"/>
        <end position="835"/>
    </location>
</feature>
<dbReference type="SUPFAM" id="SSF51735">
    <property type="entry name" value="NAD(P)-binding Rossmann-fold domains"/>
    <property type="match status" value="1"/>
</dbReference>
<dbReference type="AlphaFoldDB" id="A0A7C9IVW9"/>
<keyword evidence="5" id="KW-1185">Reference proteome</keyword>
<dbReference type="InterPro" id="IPR046346">
    <property type="entry name" value="Aminoacid_DH-like_N_sf"/>
</dbReference>
<dbReference type="PANTHER" id="PTHR11606:SF39">
    <property type="entry name" value="GLUTAMATE_PHENYLALANINE_LEUCINE_VALINE_L-TRYPTOPHAN DEHYDROGENASE C-TERMINAL DOMAIN-CONTAINING PROTEIN"/>
    <property type="match status" value="1"/>
</dbReference>
<gene>
    <name evidence="4" type="ORF">GTA51_08025</name>
</gene>
<dbReference type="SUPFAM" id="SSF53223">
    <property type="entry name" value="Aminoacid dehydrogenase-like, N-terminal domain"/>
    <property type="match status" value="1"/>
</dbReference>
<comment type="similarity">
    <text evidence="1">Belongs to the Glu/Leu/Phe/Val dehydrogenases family.</text>
</comment>
<dbReference type="Pfam" id="PF00208">
    <property type="entry name" value="ELFV_dehydrog"/>
    <property type="match status" value="1"/>
</dbReference>
<dbReference type="Gene3D" id="3.40.50.720">
    <property type="entry name" value="NAD(P)-binding Rossmann-like Domain"/>
    <property type="match status" value="1"/>
</dbReference>
<dbReference type="OrthoDB" id="19378at2"/>
<dbReference type="GO" id="GO:0006538">
    <property type="term" value="P:L-glutamate catabolic process"/>
    <property type="evidence" value="ECO:0007669"/>
    <property type="project" value="TreeGrafter"/>
</dbReference>
<dbReference type="PANTHER" id="PTHR11606">
    <property type="entry name" value="GLUTAMATE DEHYDROGENASE"/>
    <property type="match status" value="1"/>
</dbReference>
<evidence type="ECO:0000256" key="1">
    <source>
        <dbReference type="ARBA" id="ARBA00006382"/>
    </source>
</evidence>
<proteinExistence type="inferred from homology"/>
<sequence>MTVPQLPDAATFTRSVNRELRRESDRLVPWFLANMPAYYFRTHAPAERARHLRAVISGEVLSGGQSATLWDKTRTTVTRIAPAGPQALLEHLAERIDDNIRTSRLYASLDGRLRLDTFLLDPQPAVGTGSRAMRQALAAMESGGHLDPRHRKAFIAFLRGAPADYVEKFDPLRAARHFALARELSGRDEVRVELHILAEAFESRLVVAMREPPRSRLLLQVARAVAAEGLDIRRGYSDRFVLAGGDVSVVSLYVAKDGVALTADDPAWKRLRLRLRRVKWSVPGVWDVLTSQHGFSPQEAELTAAGCECVRQFLLGQRPYAFSSYNVTRAVLKHPAPLRACLVAFAARFDPAARLQLPGGAEPAEAAAQAAVAAVEDEVARQIFTGLLTLWRHTRRTNCYLPDRFGLALRLDPGVIEGITGLPLPDGEQLPHALFFFTGPDMRGFHVRYREMARGGVRLVRTKSPEQLEAEAGRLFGEAKNLALSQQYKNKDIPEGGAKAVLLLGPGADATLALKSAVDGLLDLLVPGEDGPSLPGVVDFLGREELVYLGPDEGITPEHIRWIVRRAGERGYGWPRAFMSSKPEGGINHKRYGVTSLGVLEFADAFLREAGIDPDVQPFTVKITGGPAGDVAGNAMLQLFARYGDRARLIAVSDGHGAAYDPLGLDPGELTRLVAAERTIAAFAPEKLSGPDAFVVAADTPQGAKIRSNLHNAVVADLFIPAGGRPDTIHGGNWQEFCDAAGSPSARVIIEGANLFLTAKARVHLEAAGVLIAPGPSANKAGVTCSSYEILAGMAMSEAEFAACRRRYIPEVLTLLRQKARDEAGLLLRERRLSGGRTGLVALSSDVSAEITALKDAIGAALAREVPTVADIAADPLLRRLVAEHCPPLVAARFFDRLLATAPASYLHAVIAAHAASTIVYAEGLGWLSRLAGLRDLMNVVRAYFATADTLSGHLAVLAKSRLPGRRDIARILARSGRKVLCQAALALEGPYPGGEATGGERE</sequence>
<accession>A0A7C9IVW9</accession>
<dbReference type="Proteomes" id="UP000482487">
    <property type="component" value="Unassembled WGS sequence"/>
</dbReference>
<protein>
    <submittedName>
        <fullName evidence="4">Glutamate dehydrogenase</fullName>
    </submittedName>
</protein>
<organism evidence="4 5">
    <name type="scientific">Solidesulfovibrio aerotolerans</name>
    <dbReference type="NCBI Taxonomy" id="295255"/>
    <lineage>
        <taxon>Bacteria</taxon>
        <taxon>Pseudomonadati</taxon>
        <taxon>Thermodesulfobacteriota</taxon>
        <taxon>Desulfovibrionia</taxon>
        <taxon>Desulfovibrionales</taxon>
        <taxon>Desulfovibrionaceae</taxon>
        <taxon>Solidesulfovibrio</taxon>
    </lineage>
</organism>
<dbReference type="SMART" id="SM00839">
    <property type="entry name" value="ELFV_dehydrog"/>
    <property type="match status" value="1"/>
</dbReference>
<keyword evidence="2" id="KW-0560">Oxidoreductase</keyword>
<dbReference type="InterPro" id="IPR036291">
    <property type="entry name" value="NAD(P)-bd_dom_sf"/>
</dbReference>
<evidence type="ECO:0000259" key="3">
    <source>
        <dbReference type="SMART" id="SM00839"/>
    </source>
</evidence>
<dbReference type="GO" id="GO:0004352">
    <property type="term" value="F:glutamate dehydrogenase (NAD+) activity"/>
    <property type="evidence" value="ECO:0007669"/>
    <property type="project" value="TreeGrafter"/>
</dbReference>
<evidence type="ECO:0000256" key="2">
    <source>
        <dbReference type="ARBA" id="ARBA00023002"/>
    </source>
</evidence>
<dbReference type="EMBL" id="WVUD01000010">
    <property type="protein sequence ID" value="MYL83082.1"/>
    <property type="molecule type" value="Genomic_DNA"/>
</dbReference>
<evidence type="ECO:0000313" key="4">
    <source>
        <dbReference type="EMBL" id="MYL83082.1"/>
    </source>
</evidence>
<dbReference type="InterPro" id="IPR006096">
    <property type="entry name" value="Glu/Leu/Phe/Val/Trp_DH_C"/>
</dbReference>
<reference evidence="4 5" key="1">
    <citation type="submission" date="2020-01" db="EMBL/GenBank/DDBJ databases">
        <title>Genome sequence of Desulfovibrio aerotolerans DSM 16695(T).</title>
        <authorList>
            <person name="Karnachuk O."/>
            <person name="Avakyan M."/>
            <person name="Mardanov A."/>
            <person name="Kadnikov V."/>
            <person name="Ravin N."/>
        </authorList>
    </citation>
    <scope>NUCLEOTIDE SEQUENCE [LARGE SCALE GENOMIC DNA]</scope>
    <source>
        <strain evidence="4 5">DSM 16695</strain>
    </source>
</reference>
<name>A0A7C9IVW9_9BACT</name>
<evidence type="ECO:0000313" key="5">
    <source>
        <dbReference type="Proteomes" id="UP000482487"/>
    </source>
</evidence>